<evidence type="ECO:0000259" key="3">
    <source>
        <dbReference type="PROSITE" id="PS50085"/>
    </source>
</evidence>
<dbReference type="InterPro" id="IPR027107">
    <property type="entry name" value="Tuberin/Ral-act_asu"/>
</dbReference>
<evidence type="ECO:0000256" key="2">
    <source>
        <dbReference type="SAM" id="MobiDB-lite"/>
    </source>
</evidence>
<dbReference type="PROSITE" id="PS50085">
    <property type="entry name" value="RAPGAP"/>
    <property type="match status" value="1"/>
</dbReference>
<dbReference type="InterPro" id="IPR000331">
    <property type="entry name" value="Rap/Ran_GAP_dom"/>
</dbReference>
<feature type="non-terminal residue" evidence="4">
    <location>
        <position position="543"/>
    </location>
</feature>
<evidence type="ECO:0000313" key="5">
    <source>
        <dbReference type="Proteomes" id="UP000076722"/>
    </source>
</evidence>
<sequence>GLTAGLPSTLICCIGGLMLAAYELRVATARYLPRIVERLAQIMSNPEVAVHVLTFLRSVASVDELYANFTEENYKMVFFVAFKYLEYHSNPDSDSSLSFSLTQHVLVMTFNIIYVWFHVVNIGEQTTHIVDIKRRLKLASMDGGIEEPVEVCFDWLTQYTFGTLGPRAVSGVVKEASDMRAFSTPGKNTDERWWIVNLSLIAIRAHHEAGWVEIESRRAAGLTRFLIPTHTLPPGVREEYASHELELSASSRLEIQHQSSDSGSSNASVRNNENTSSLEMNPSLNAPLDGDFGPIEDLCIEVTNVDGLDRSVRNIDFAPVIDTHNIGIIYIAPGQTTEAEILANTSGSPTYNRFLDVIGKRVRLDEVQGMPLGGLRAGEDGDETVVWGDEIARATFHVITLMPNNPHDPGNNNKKRHIGNDYVRIIWNGSGFPYRMETIPSDFNFVNIIIEPHSLGSPTTYPVDSHDNEYFKVTMQLMKGMPDFVPIGEFKIISSENLPYLIRRVCIKADWFCNIYQQTGRDTSREEYSTNWRNRLRFIKRLK</sequence>
<name>A0A164PVN2_9AGAM</name>
<feature type="region of interest" description="Disordered" evidence="2">
    <location>
        <begin position="254"/>
        <end position="285"/>
    </location>
</feature>
<gene>
    <name evidence="4" type="ORF">SISNIDRAFT_398938</name>
</gene>
<feature type="compositionally biased region" description="Polar residues" evidence="2">
    <location>
        <begin position="254"/>
        <end position="284"/>
    </location>
</feature>
<organism evidence="4 5">
    <name type="scientific">Sistotremastrum niveocremeum HHB9708</name>
    <dbReference type="NCBI Taxonomy" id="1314777"/>
    <lineage>
        <taxon>Eukaryota</taxon>
        <taxon>Fungi</taxon>
        <taxon>Dikarya</taxon>
        <taxon>Basidiomycota</taxon>
        <taxon>Agaricomycotina</taxon>
        <taxon>Agaricomycetes</taxon>
        <taxon>Sistotremastrales</taxon>
        <taxon>Sistotremastraceae</taxon>
        <taxon>Sertulicium</taxon>
        <taxon>Sertulicium niveocremeum</taxon>
    </lineage>
</organism>
<dbReference type="EMBL" id="KV419430">
    <property type="protein sequence ID" value="KZS89077.1"/>
    <property type="molecule type" value="Genomic_DNA"/>
</dbReference>
<dbReference type="OrthoDB" id="19311at2759"/>
<dbReference type="GO" id="GO:0005096">
    <property type="term" value="F:GTPase activator activity"/>
    <property type="evidence" value="ECO:0007669"/>
    <property type="project" value="UniProtKB-KW"/>
</dbReference>
<dbReference type="InterPro" id="IPR018515">
    <property type="entry name" value="Tuberin-type_domain"/>
</dbReference>
<dbReference type="PANTHER" id="PTHR10063:SF0">
    <property type="entry name" value="TUBERIN"/>
    <property type="match status" value="1"/>
</dbReference>
<evidence type="ECO:0000256" key="1">
    <source>
        <dbReference type="ARBA" id="ARBA00022468"/>
    </source>
</evidence>
<keyword evidence="1" id="KW-0343">GTPase activation</keyword>
<dbReference type="GO" id="GO:0032007">
    <property type="term" value="P:negative regulation of TOR signaling"/>
    <property type="evidence" value="ECO:0007669"/>
    <property type="project" value="TreeGrafter"/>
</dbReference>
<dbReference type="GO" id="GO:0051056">
    <property type="term" value="P:regulation of small GTPase mediated signal transduction"/>
    <property type="evidence" value="ECO:0007669"/>
    <property type="project" value="InterPro"/>
</dbReference>
<dbReference type="SUPFAM" id="SSF111347">
    <property type="entry name" value="Rap/Ran-GAP"/>
    <property type="match status" value="1"/>
</dbReference>
<dbReference type="STRING" id="1314777.A0A164PVN2"/>
<feature type="non-terminal residue" evidence="4">
    <location>
        <position position="1"/>
    </location>
</feature>
<dbReference type="Proteomes" id="UP000076722">
    <property type="component" value="Unassembled WGS sequence"/>
</dbReference>
<proteinExistence type="predicted"/>
<evidence type="ECO:0000313" key="4">
    <source>
        <dbReference type="EMBL" id="KZS89077.1"/>
    </source>
</evidence>
<dbReference type="InterPro" id="IPR035974">
    <property type="entry name" value="Rap/Ran-GAP_sf"/>
</dbReference>
<reference evidence="4 5" key="1">
    <citation type="journal article" date="2016" name="Mol. Biol. Evol.">
        <title>Comparative Genomics of Early-Diverging Mushroom-Forming Fungi Provides Insights into the Origins of Lignocellulose Decay Capabilities.</title>
        <authorList>
            <person name="Nagy L.G."/>
            <person name="Riley R."/>
            <person name="Tritt A."/>
            <person name="Adam C."/>
            <person name="Daum C."/>
            <person name="Floudas D."/>
            <person name="Sun H."/>
            <person name="Yadav J.S."/>
            <person name="Pangilinan J."/>
            <person name="Larsson K.H."/>
            <person name="Matsuura K."/>
            <person name="Barry K."/>
            <person name="Labutti K."/>
            <person name="Kuo R."/>
            <person name="Ohm R.A."/>
            <person name="Bhattacharya S.S."/>
            <person name="Shirouzu T."/>
            <person name="Yoshinaga Y."/>
            <person name="Martin F.M."/>
            <person name="Grigoriev I.V."/>
            <person name="Hibbett D.S."/>
        </authorList>
    </citation>
    <scope>NUCLEOTIDE SEQUENCE [LARGE SCALE GENOMIC DNA]</scope>
    <source>
        <strain evidence="4 5">HHB9708</strain>
    </source>
</reference>
<dbReference type="PANTHER" id="PTHR10063">
    <property type="entry name" value="TUBERIN"/>
    <property type="match status" value="1"/>
</dbReference>
<dbReference type="AlphaFoldDB" id="A0A164PVN2"/>
<dbReference type="GO" id="GO:0005634">
    <property type="term" value="C:nucleus"/>
    <property type="evidence" value="ECO:0007669"/>
    <property type="project" value="InterPro"/>
</dbReference>
<dbReference type="Gene3D" id="3.40.50.11210">
    <property type="entry name" value="Rap/Ran-GAP"/>
    <property type="match status" value="1"/>
</dbReference>
<dbReference type="Pfam" id="PF03542">
    <property type="entry name" value="Tuberin"/>
    <property type="match status" value="1"/>
</dbReference>
<keyword evidence="5" id="KW-1185">Reference proteome</keyword>
<accession>A0A164PVN2</accession>
<feature type="domain" description="Rap-GAP" evidence="3">
    <location>
        <begin position="312"/>
        <end position="543"/>
    </location>
</feature>
<dbReference type="FunFam" id="3.40.50.11210:FF:000001">
    <property type="entry name" value="Ral GTPase-activating protein subunit alpha-1 isoform 1"/>
    <property type="match status" value="1"/>
</dbReference>
<dbReference type="Pfam" id="PF02145">
    <property type="entry name" value="Rap_GAP"/>
    <property type="match status" value="1"/>
</dbReference>
<protein>
    <recommendedName>
        <fullName evidence="3">Rap-GAP domain-containing protein</fullName>
    </recommendedName>
</protein>
<dbReference type="GO" id="GO:0033596">
    <property type="term" value="C:TSC1-TSC2 complex"/>
    <property type="evidence" value="ECO:0007669"/>
    <property type="project" value="TreeGrafter"/>
</dbReference>